<evidence type="ECO:0000256" key="4">
    <source>
        <dbReference type="ARBA" id="ARBA00022617"/>
    </source>
</evidence>
<keyword evidence="19" id="KW-1185">Reference proteome</keyword>
<dbReference type="GO" id="GO:0046210">
    <property type="term" value="P:nitric oxide catabolic process"/>
    <property type="evidence" value="ECO:0007669"/>
    <property type="project" value="TreeGrafter"/>
</dbReference>
<dbReference type="SUPFAM" id="SSF63380">
    <property type="entry name" value="Riboflavin synthase domain-like"/>
    <property type="match status" value="1"/>
</dbReference>
<dbReference type="eggNOG" id="COG1018">
    <property type="taxonomic scope" value="Bacteria"/>
</dbReference>
<evidence type="ECO:0000259" key="16">
    <source>
        <dbReference type="PROSITE" id="PS01033"/>
    </source>
</evidence>
<accession>L7KGY0</accession>
<dbReference type="InterPro" id="IPR008333">
    <property type="entry name" value="Cbr1-like_FAD-bd_dom"/>
</dbReference>
<comment type="catalytic activity">
    <reaction evidence="13">
        <text>2 nitric oxide + NADPH + 2 O2 = 2 nitrate + NADP(+) + H(+)</text>
        <dbReference type="Rhea" id="RHEA:19465"/>
        <dbReference type="ChEBI" id="CHEBI:15378"/>
        <dbReference type="ChEBI" id="CHEBI:15379"/>
        <dbReference type="ChEBI" id="CHEBI:16480"/>
        <dbReference type="ChEBI" id="CHEBI:17632"/>
        <dbReference type="ChEBI" id="CHEBI:57783"/>
        <dbReference type="ChEBI" id="CHEBI:58349"/>
        <dbReference type="EC" id="1.14.12.17"/>
    </reaction>
</comment>
<feature type="compositionally biased region" description="Basic and acidic residues" evidence="15">
    <location>
        <begin position="403"/>
        <end position="413"/>
    </location>
</feature>
<dbReference type="EC" id="1.14.12.17" evidence="3"/>
<dbReference type="InterPro" id="IPR000971">
    <property type="entry name" value="Globin"/>
</dbReference>
<dbReference type="InterPro" id="IPR017938">
    <property type="entry name" value="Riboflavin_synthase-like_b-brl"/>
</dbReference>
<keyword evidence="11" id="KW-0520">NAD</keyword>
<dbReference type="InterPro" id="IPR039261">
    <property type="entry name" value="FNR_nucleotide-bd"/>
</dbReference>
<dbReference type="CDD" id="cd14782">
    <property type="entry name" value="FHb-globin_2"/>
    <property type="match status" value="1"/>
</dbReference>
<evidence type="ECO:0000256" key="8">
    <source>
        <dbReference type="ARBA" id="ARBA00022857"/>
    </source>
</evidence>
<name>L7KGY0_9ACTN</name>
<comment type="similarity">
    <text evidence="14">Belongs to the globin family.</text>
</comment>
<keyword evidence="10" id="KW-0411">Iron-sulfur</keyword>
<dbReference type="Pfam" id="PF00042">
    <property type="entry name" value="Globin"/>
    <property type="match status" value="1"/>
</dbReference>
<dbReference type="eggNOG" id="COG1017">
    <property type="taxonomic scope" value="Bacteria"/>
</dbReference>
<dbReference type="GO" id="GO:0019825">
    <property type="term" value="F:oxygen binding"/>
    <property type="evidence" value="ECO:0007669"/>
    <property type="project" value="InterPro"/>
</dbReference>
<dbReference type="GO" id="GO:0071949">
    <property type="term" value="F:FAD binding"/>
    <property type="evidence" value="ECO:0007669"/>
    <property type="project" value="TreeGrafter"/>
</dbReference>
<comment type="caution">
    <text evidence="18">The sequence shown here is derived from an EMBL/GenBank/DDBJ whole genome shotgun (WGS) entry which is preliminary data.</text>
</comment>
<keyword evidence="5 14" id="KW-0561">Oxygen transport</keyword>
<comment type="catalytic activity">
    <reaction evidence="12">
        <text>2 nitric oxide + NADH + 2 O2 = 2 nitrate + NAD(+) + H(+)</text>
        <dbReference type="Rhea" id="RHEA:19469"/>
        <dbReference type="ChEBI" id="CHEBI:15378"/>
        <dbReference type="ChEBI" id="CHEBI:15379"/>
        <dbReference type="ChEBI" id="CHEBI:16480"/>
        <dbReference type="ChEBI" id="CHEBI:17632"/>
        <dbReference type="ChEBI" id="CHEBI:57540"/>
        <dbReference type="ChEBI" id="CHEBI:57945"/>
        <dbReference type="EC" id="1.14.12.17"/>
    </reaction>
</comment>
<dbReference type="PANTHER" id="PTHR43396">
    <property type="entry name" value="FLAVOHEMOPROTEIN"/>
    <property type="match status" value="1"/>
</dbReference>
<dbReference type="PROSITE" id="PS51384">
    <property type="entry name" value="FAD_FR"/>
    <property type="match status" value="1"/>
</dbReference>
<dbReference type="Gene3D" id="3.40.50.80">
    <property type="entry name" value="Nucleotide-binding domain of ferredoxin-NADP reductase (FNR) module"/>
    <property type="match status" value="1"/>
</dbReference>
<feature type="domain" description="FAD-binding FR-type" evidence="17">
    <location>
        <begin position="153"/>
        <end position="256"/>
    </location>
</feature>
<dbReference type="GO" id="GO:0020037">
    <property type="term" value="F:heme binding"/>
    <property type="evidence" value="ECO:0007669"/>
    <property type="project" value="InterPro"/>
</dbReference>
<organism evidence="18 19">
    <name type="scientific">Gordonia aichiensis NBRC 108223</name>
    <dbReference type="NCBI Taxonomy" id="1220583"/>
    <lineage>
        <taxon>Bacteria</taxon>
        <taxon>Bacillati</taxon>
        <taxon>Actinomycetota</taxon>
        <taxon>Actinomycetes</taxon>
        <taxon>Mycobacteriales</taxon>
        <taxon>Gordoniaceae</taxon>
        <taxon>Gordonia</taxon>
    </lineage>
</organism>
<dbReference type="RefSeq" id="WP_005172083.1">
    <property type="nucleotide sequence ID" value="NZ_BANR01000004.1"/>
</dbReference>
<dbReference type="PROSITE" id="PS01033">
    <property type="entry name" value="GLOBIN"/>
    <property type="match status" value="1"/>
</dbReference>
<dbReference type="EMBL" id="BANR01000004">
    <property type="protein sequence ID" value="GAC47879.1"/>
    <property type="molecule type" value="Genomic_DNA"/>
</dbReference>
<evidence type="ECO:0000256" key="12">
    <source>
        <dbReference type="ARBA" id="ARBA00048649"/>
    </source>
</evidence>
<evidence type="ECO:0000256" key="2">
    <source>
        <dbReference type="ARBA" id="ARBA00006401"/>
    </source>
</evidence>
<keyword evidence="9" id="KW-0408">Iron</keyword>
<dbReference type="SUPFAM" id="SSF46458">
    <property type="entry name" value="Globin-like"/>
    <property type="match status" value="1"/>
</dbReference>
<evidence type="ECO:0000256" key="9">
    <source>
        <dbReference type="ARBA" id="ARBA00023004"/>
    </source>
</evidence>
<dbReference type="PANTHER" id="PTHR43396:SF3">
    <property type="entry name" value="FLAVOHEMOPROTEIN"/>
    <property type="match status" value="1"/>
</dbReference>
<dbReference type="Proteomes" id="UP000010988">
    <property type="component" value="Unassembled WGS sequence"/>
</dbReference>
<feature type="region of interest" description="Disordered" evidence="15">
    <location>
        <begin position="393"/>
        <end position="413"/>
    </location>
</feature>
<feature type="domain" description="Globin" evidence="16">
    <location>
        <begin position="1"/>
        <end position="141"/>
    </location>
</feature>
<dbReference type="InterPro" id="IPR012292">
    <property type="entry name" value="Globin/Proto"/>
</dbReference>
<dbReference type="STRING" id="1220583.GOACH_04_02760"/>
<evidence type="ECO:0000256" key="7">
    <source>
        <dbReference type="ARBA" id="ARBA00022723"/>
    </source>
</evidence>
<dbReference type="CDD" id="cd06184">
    <property type="entry name" value="flavohem_like_fad_nad_binding"/>
    <property type="match status" value="1"/>
</dbReference>
<comment type="cofactor">
    <cofactor evidence="1">
        <name>heme b</name>
        <dbReference type="ChEBI" id="CHEBI:60344"/>
    </cofactor>
</comment>
<evidence type="ECO:0000313" key="19">
    <source>
        <dbReference type="Proteomes" id="UP000010988"/>
    </source>
</evidence>
<dbReference type="Gene3D" id="2.40.30.10">
    <property type="entry name" value="Translation factors"/>
    <property type="match status" value="1"/>
</dbReference>
<evidence type="ECO:0000256" key="1">
    <source>
        <dbReference type="ARBA" id="ARBA00001970"/>
    </source>
</evidence>
<keyword evidence="7" id="KW-0479">Metal-binding</keyword>
<evidence type="ECO:0000256" key="11">
    <source>
        <dbReference type="ARBA" id="ARBA00023027"/>
    </source>
</evidence>
<dbReference type="OrthoDB" id="9801223at2"/>
<protein>
    <recommendedName>
        <fullName evidence="3">nitric oxide dioxygenase</fullName>
        <ecNumber evidence="3">1.14.12.17</ecNumber>
    </recommendedName>
</protein>
<dbReference type="GO" id="GO:0051537">
    <property type="term" value="F:2 iron, 2 sulfur cluster binding"/>
    <property type="evidence" value="ECO:0007669"/>
    <property type="project" value="UniProtKB-KW"/>
</dbReference>
<dbReference type="PRINTS" id="PR00409">
    <property type="entry name" value="PHDIOXRDTASE"/>
</dbReference>
<dbReference type="AlphaFoldDB" id="L7KGY0"/>
<evidence type="ECO:0000256" key="6">
    <source>
        <dbReference type="ARBA" id="ARBA00022714"/>
    </source>
</evidence>
<proteinExistence type="inferred from homology"/>
<dbReference type="GO" id="GO:0005344">
    <property type="term" value="F:oxygen carrier activity"/>
    <property type="evidence" value="ECO:0007669"/>
    <property type="project" value="UniProtKB-KW"/>
</dbReference>
<evidence type="ECO:0000256" key="13">
    <source>
        <dbReference type="ARBA" id="ARBA00049433"/>
    </source>
</evidence>
<evidence type="ECO:0000259" key="17">
    <source>
        <dbReference type="PROSITE" id="PS51384"/>
    </source>
</evidence>
<keyword evidence="4 14" id="KW-0349">Heme</keyword>
<reference evidence="18 19" key="1">
    <citation type="submission" date="2012-12" db="EMBL/GenBank/DDBJ databases">
        <title>Whole genome shotgun sequence of Gordonia aichiensis NBRC 108223.</title>
        <authorList>
            <person name="Isaki-Nakamura S."/>
            <person name="Hosoyama A."/>
            <person name="Tsuchikane K."/>
            <person name="Ando Y."/>
            <person name="Baba S."/>
            <person name="Ohji S."/>
            <person name="Hamada M."/>
            <person name="Tamura T."/>
            <person name="Yamazoe A."/>
            <person name="Yamazaki S."/>
            <person name="Fujita N."/>
        </authorList>
    </citation>
    <scope>NUCLEOTIDE SEQUENCE [LARGE SCALE GENOMIC DNA]</scope>
    <source>
        <strain evidence="18 19">NBRC 108223</strain>
    </source>
</reference>
<dbReference type="InterPro" id="IPR017927">
    <property type="entry name" value="FAD-bd_FR_type"/>
</dbReference>
<feature type="compositionally biased region" description="Low complexity" evidence="15">
    <location>
        <begin position="393"/>
        <end position="402"/>
    </location>
</feature>
<evidence type="ECO:0000256" key="14">
    <source>
        <dbReference type="RuleBase" id="RU000356"/>
    </source>
</evidence>
<gene>
    <name evidence="18" type="primary">hmp</name>
    <name evidence="18" type="ORF">GOACH_04_02760</name>
</gene>
<sequence>MLTASTRDVIAATLPAVEGALGEITPNFYRRMFAAHPDLLDDLFNRTHQRTGEQPMALAGSIAAFAHLQLEPDLRRQRFIIDRIAHKHASLGVTADQYAVVHEHLFGAIVEVLGDAVTPEVANAWDELYWEMADVLVREENGLYAEAGVSPGRVWRDLVVLRREQVSPDAVSFTLARGDGGDLPRFTPGQYISVQVPLADGARQIRQYSLVGSPSVRAEWRISVKSAGEVSTHIHENLFEGDMLHVSMPFGDLILPEDDSPLLLASAGIGCTPVIGLLTALSESGTHRQVTVLHADHSRAGQPHRGQLGTLVDSIDTARLYQWYREGVDGLWSDTVRRGRMSLDGIDLVDGVHAMLCGPTGFLDSMRTQLLERDVPESRIHFETFGPELLRTGAAASSQGSRASEHRGAANTL</sequence>
<evidence type="ECO:0000256" key="5">
    <source>
        <dbReference type="ARBA" id="ARBA00022621"/>
    </source>
</evidence>
<dbReference type="SUPFAM" id="SSF52343">
    <property type="entry name" value="Ferredoxin reductase-like, C-terminal NADP-linked domain"/>
    <property type="match status" value="1"/>
</dbReference>
<dbReference type="GO" id="GO:0008941">
    <property type="term" value="F:nitric oxide dioxygenase NAD(P)H activity"/>
    <property type="evidence" value="ECO:0007669"/>
    <property type="project" value="UniProtKB-EC"/>
</dbReference>
<dbReference type="InterPro" id="IPR009050">
    <property type="entry name" value="Globin-like_sf"/>
</dbReference>
<comment type="similarity">
    <text evidence="2">In the C-terminal section; belongs to the flavoprotein pyridine nucleotide cytochrome reductase family.</text>
</comment>
<evidence type="ECO:0000256" key="10">
    <source>
        <dbReference type="ARBA" id="ARBA00023014"/>
    </source>
</evidence>
<keyword evidence="6" id="KW-0001">2Fe-2S</keyword>
<keyword evidence="14" id="KW-0813">Transport</keyword>
<dbReference type="Pfam" id="PF00970">
    <property type="entry name" value="FAD_binding_6"/>
    <property type="match status" value="1"/>
</dbReference>
<dbReference type="GO" id="GO:0046872">
    <property type="term" value="F:metal ion binding"/>
    <property type="evidence" value="ECO:0007669"/>
    <property type="project" value="UniProtKB-KW"/>
</dbReference>
<evidence type="ECO:0000256" key="3">
    <source>
        <dbReference type="ARBA" id="ARBA00012229"/>
    </source>
</evidence>
<dbReference type="GO" id="GO:0071500">
    <property type="term" value="P:cellular response to nitrosative stress"/>
    <property type="evidence" value="ECO:0007669"/>
    <property type="project" value="TreeGrafter"/>
</dbReference>
<dbReference type="FunFam" id="1.10.490.10:FF:000003">
    <property type="entry name" value="Flavohemoprotein"/>
    <property type="match status" value="1"/>
</dbReference>
<keyword evidence="8" id="KW-0521">NADP</keyword>
<dbReference type="Gene3D" id="1.10.490.10">
    <property type="entry name" value="Globins"/>
    <property type="match status" value="1"/>
</dbReference>
<evidence type="ECO:0000313" key="18">
    <source>
        <dbReference type="EMBL" id="GAC47879.1"/>
    </source>
</evidence>
<evidence type="ECO:0000256" key="15">
    <source>
        <dbReference type="SAM" id="MobiDB-lite"/>
    </source>
</evidence>